<keyword evidence="5" id="KW-0274">FAD</keyword>
<keyword evidence="10" id="KW-1185">Reference proteome</keyword>
<evidence type="ECO:0000256" key="7">
    <source>
        <dbReference type="ARBA" id="ARBA00023033"/>
    </source>
</evidence>
<name>A0ABT6CJS5_9SPHN</name>
<evidence type="ECO:0000256" key="1">
    <source>
        <dbReference type="ARBA" id="ARBA00001974"/>
    </source>
</evidence>
<comment type="cofactor">
    <cofactor evidence="1">
        <name>FAD</name>
        <dbReference type="ChEBI" id="CHEBI:57692"/>
    </cofactor>
</comment>
<evidence type="ECO:0000313" key="9">
    <source>
        <dbReference type="EMBL" id="MDF8334160.1"/>
    </source>
</evidence>
<dbReference type="EMBL" id="JAROCY010000012">
    <property type="protein sequence ID" value="MDF8334160.1"/>
    <property type="molecule type" value="Genomic_DNA"/>
</dbReference>
<proteinExistence type="inferred from homology"/>
<keyword evidence="9" id="KW-0830">Ubiquinone</keyword>
<comment type="caution">
    <text evidence="9">The sequence shown here is derived from an EMBL/GenBank/DDBJ whole genome shotgun (WGS) entry which is preliminary data.</text>
</comment>
<dbReference type="PRINTS" id="PR00420">
    <property type="entry name" value="RNGMNOXGNASE"/>
</dbReference>
<comment type="similarity">
    <text evidence="3">Belongs to the UbiH/COQ6 family.</text>
</comment>
<dbReference type="Pfam" id="PF01494">
    <property type="entry name" value="FAD_binding_3"/>
    <property type="match status" value="1"/>
</dbReference>
<keyword evidence="6" id="KW-0560">Oxidoreductase</keyword>
<evidence type="ECO:0000256" key="3">
    <source>
        <dbReference type="ARBA" id="ARBA00005349"/>
    </source>
</evidence>
<feature type="domain" description="FAD-binding" evidence="8">
    <location>
        <begin position="11"/>
        <end position="346"/>
    </location>
</feature>
<dbReference type="PANTHER" id="PTHR43876:SF7">
    <property type="entry name" value="UBIQUINONE BIOSYNTHESIS MONOOXYGENASE COQ6, MITOCHONDRIAL"/>
    <property type="match status" value="1"/>
</dbReference>
<dbReference type="InterPro" id="IPR051205">
    <property type="entry name" value="UbiH/COQ6_monooxygenase"/>
</dbReference>
<dbReference type="InterPro" id="IPR010971">
    <property type="entry name" value="UbiH/COQ6"/>
</dbReference>
<dbReference type="PROSITE" id="PS01304">
    <property type="entry name" value="UBIH"/>
    <property type="match status" value="1"/>
</dbReference>
<protein>
    <submittedName>
        <fullName evidence="9">UbiH/UbiF/VisC/COQ6 family ubiquinone biosynthesis hydroxylase</fullName>
    </submittedName>
</protein>
<evidence type="ECO:0000256" key="5">
    <source>
        <dbReference type="ARBA" id="ARBA00022827"/>
    </source>
</evidence>
<dbReference type="NCBIfam" id="TIGR01988">
    <property type="entry name" value="Ubi-OHases"/>
    <property type="match status" value="1"/>
</dbReference>
<evidence type="ECO:0000256" key="2">
    <source>
        <dbReference type="ARBA" id="ARBA00004749"/>
    </source>
</evidence>
<organism evidence="9 10">
    <name type="scientific">Novosphingobium cyanobacteriorum</name>
    <dbReference type="NCBI Taxonomy" id="3024215"/>
    <lineage>
        <taxon>Bacteria</taxon>
        <taxon>Pseudomonadati</taxon>
        <taxon>Pseudomonadota</taxon>
        <taxon>Alphaproteobacteria</taxon>
        <taxon>Sphingomonadales</taxon>
        <taxon>Sphingomonadaceae</taxon>
        <taxon>Novosphingobium</taxon>
    </lineage>
</organism>
<dbReference type="InterPro" id="IPR018168">
    <property type="entry name" value="Ubi_Hdrlase_CS"/>
</dbReference>
<comment type="pathway">
    <text evidence="2">Cofactor biosynthesis; ubiquinone biosynthesis.</text>
</comment>
<dbReference type="Proteomes" id="UP001222770">
    <property type="component" value="Unassembled WGS sequence"/>
</dbReference>
<dbReference type="InterPro" id="IPR036188">
    <property type="entry name" value="FAD/NAD-bd_sf"/>
</dbReference>
<evidence type="ECO:0000259" key="8">
    <source>
        <dbReference type="Pfam" id="PF01494"/>
    </source>
</evidence>
<dbReference type="InterPro" id="IPR002938">
    <property type="entry name" value="FAD-bd"/>
</dbReference>
<reference evidence="9 10" key="1">
    <citation type="submission" date="2023-03" db="EMBL/GenBank/DDBJ databases">
        <title>Novosphingobium cyanobacteriorum sp. nov., isolated from a eutrophic reservoir during the Microcystis bloom period.</title>
        <authorList>
            <person name="Kang M."/>
            <person name="Le V."/>
            <person name="Ko S.-R."/>
            <person name="Lee S.-A."/>
            <person name="Ahn C.-Y."/>
        </authorList>
    </citation>
    <scope>NUCLEOTIDE SEQUENCE [LARGE SCALE GENOMIC DNA]</scope>
    <source>
        <strain evidence="9 10">HBC54</strain>
    </source>
</reference>
<keyword evidence="4" id="KW-0285">Flavoprotein</keyword>
<accession>A0ABT6CJS5</accession>
<evidence type="ECO:0000256" key="6">
    <source>
        <dbReference type="ARBA" id="ARBA00023002"/>
    </source>
</evidence>
<evidence type="ECO:0000256" key="4">
    <source>
        <dbReference type="ARBA" id="ARBA00022630"/>
    </source>
</evidence>
<dbReference type="RefSeq" id="WP_277278565.1">
    <property type="nucleotide sequence ID" value="NZ_JAROCY010000012.1"/>
</dbReference>
<dbReference type="SUPFAM" id="SSF51905">
    <property type="entry name" value="FAD/NAD(P)-binding domain"/>
    <property type="match status" value="1"/>
</dbReference>
<evidence type="ECO:0000313" key="10">
    <source>
        <dbReference type="Proteomes" id="UP001222770"/>
    </source>
</evidence>
<gene>
    <name evidence="9" type="ORF">POM99_13175</name>
</gene>
<keyword evidence="7" id="KW-0503">Monooxygenase</keyword>
<dbReference type="PANTHER" id="PTHR43876">
    <property type="entry name" value="UBIQUINONE BIOSYNTHESIS MONOOXYGENASE COQ6, MITOCHONDRIAL"/>
    <property type="match status" value="1"/>
</dbReference>
<sequence length="409" mass="43553">MNAAAAATHRADVVIIGGGLVGMTLAIGLAQQGIESIVVDSADPATLTADGFDGRASAISTASWNLYTNLGMADDLAPLGCPIESIAVTDGMRPGRIDFRPGEGEGSLGRMYANRDLRIAMYAAAERHPEIAFLPGARVAGRERDSHGVTVTLADGRVLKGSLLVAAEGRQSPTRDEAGFTPARWDYGHRAIITGLLHEKPHGNVAWEIFYPAGPFALLPLLDENGRHRSALVWTVAEKDAAGVLALPPRAFLSEVEQRMQGIFGAIELASPRSSYPLNFHHTARVVDNRLALVGDAAHGMHPIAGQGLNVGLRDVAALVEVLADGMRVGLDPGDAQLLARYERWRAVDTFMVAGATDVLTRLFGIPGRIPSAIRRLGMAGVQRLPTLKRFFMDEARGMSGKLPSLLQA</sequence>
<dbReference type="Gene3D" id="3.50.50.60">
    <property type="entry name" value="FAD/NAD(P)-binding domain"/>
    <property type="match status" value="2"/>
</dbReference>